<dbReference type="Proteomes" id="UP000286045">
    <property type="component" value="Unassembled WGS sequence"/>
</dbReference>
<dbReference type="EMBL" id="RYZI01000010">
    <property type="protein sequence ID" value="RWA14325.1"/>
    <property type="molecule type" value="Genomic_DNA"/>
</dbReference>
<evidence type="ECO:0000313" key="2">
    <source>
        <dbReference type="EMBL" id="RWA14325.1"/>
    </source>
</evidence>
<reference evidence="2 3" key="1">
    <citation type="submission" date="2018-12" db="EMBL/GenBank/DDBJ databases">
        <title>Draft genome sequence of Xylaria grammica IHI A82.</title>
        <authorList>
            <person name="Buettner E."/>
            <person name="Kellner H."/>
        </authorList>
    </citation>
    <scope>NUCLEOTIDE SEQUENCE [LARGE SCALE GENOMIC DNA]</scope>
    <source>
        <strain evidence="2 3">IHI A82</strain>
    </source>
</reference>
<dbReference type="STRING" id="363999.A0A439DIT4"/>
<organism evidence="2 3">
    <name type="scientific">Xylaria grammica</name>
    <dbReference type="NCBI Taxonomy" id="363999"/>
    <lineage>
        <taxon>Eukaryota</taxon>
        <taxon>Fungi</taxon>
        <taxon>Dikarya</taxon>
        <taxon>Ascomycota</taxon>
        <taxon>Pezizomycotina</taxon>
        <taxon>Sordariomycetes</taxon>
        <taxon>Xylariomycetidae</taxon>
        <taxon>Xylariales</taxon>
        <taxon>Xylariaceae</taxon>
        <taxon>Xylaria</taxon>
    </lineage>
</organism>
<comment type="caution">
    <text evidence="2">The sequence shown here is derived from an EMBL/GenBank/DDBJ whole genome shotgun (WGS) entry which is preliminary data.</text>
</comment>
<evidence type="ECO:0000256" key="1">
    <source>
        <dbReference type="SAM" id="MobiDB-lite"/>
    </source>
</evidence>
<gene>
    <name evidence="2" type="ORF">EKO27_g817</name>
</gene>
<accession>A0A439DIT4</accession>
<proteinExistence type="predicted"/>
<dbReference type="AlphaFoldDB" id="A0A439DIT4"/>
<evidence type="ECO:0000313" key="3">
    <source>
        <dbReference type="Proteomes" id="UP000286045"/>
    </source>
</evidence>
<feature type="region of interest" description="Disordered" evidence="1">
    <location>
        <begin position="97"/>
        <end position="136"/>
    </location>
</feature>
<feature type="compositionally biased region" description="Low complexity" evidence="1">
    <location>
        <begin position="97"/>
        <end position="121"/>
    </location>
</feature>
<sequence length="193" mass="19764">MSHPPSTPVKVPASAATYTPATQDADLRTQINSLLLREGHASKIQERFLHSLDAHGSNWPSAIQSHALALLRSGEVSTFPALIRRVLEDVRRDSAAATAASAPSNNPSSTTVNNNQTSATNPNEPNPGKDGVNGAAVVNGASRTAGSVNGTAVGADNTTNLAIPTAVVEAVLKVVRESLEAVCEVEPDGSAGG</sequence>
<keyword evidence="3" id="KW-1185">Reference proteome</keyword>
<name>A0A439DIT4_9PEZI</name>
<protein>
    <submittedName>
        <fullName evidence="2">Uncharacterized protein</fullName>
    </submittedName>
</protein>